<feature type="compositionally biased region" description="Polar residues" evidence="1">
    <location>
        <begin position="18"/>
        <end position="29"/>
    </location>
</feature>
<comment type="caution">
    <text evidence="2">The sequence shown here is derived from an EMBL/GenBank/DDBJ whole genome shotgun (WGS) entry which is preliminary data.</text>
</comment>
<reference evidence="2 3" key="1">
    <citation type="journal article" date="2019" name="New Phytol.">
        <title>Comparative genomics reveals unique wood-decay strategies and fruiting body development in the Schizophyllaceae.</title>
        <authorList>
            <person name="Almasi E."/>
            <person name="Sahu N."/>
            <person name="Krizsan K."/>
            <person name="Balint B."/>
            <person name="Kovacs G.M."/>
            <person name="Kiss B."/>
            <person name="Cseklye J."/>
            <person name="Drula E."/>
            <person name="Henrissat B."/>
            <person name="Nagy I."/>
            <person name="Chovatia M."/>
            <person name="Adam C."/>
            <person name="LaButti K."/>
            <person name="Lipzen A."/>
            <person name="Riley R."/>
            <person name="Grigoriev I.V."/>
            <person name="Nagy L.G."/>
        </authorList>
    </citation>
    <scope>NUCLEOTIDE SEQUENCE [LARGE SCALE GENOMIC DNA]</scope>
    <source>
        <strain evidence="2 3">NL-1724</strain>
    </source>
</reference>
<proteinExistence type="predicted"/>
<dbReference type="Proteomes" id="UP000320762">
    <property type="component" value="Unassembled WGS sequence"/>
</dbReference>
<evidence type="ECO:0000313" key="3">
    <source>
        <dbReference type="Proteomes" id="UP000320762"/>
    </source>
</evidence>
<sequence length="346" mass="38660">MYSRRGNNKGKRGRAPTTAFQAISSSKSWPATGPRTETEGASLREGGKRNMNLVASVSRSSGLEKGGDDLKDNAVQEEYREFIRDKVIWDTQNLPALPKEELERRDEVRENILILLRKLREGISAAKRSDAFAIEVYETSFFLAVVSRSHRRISPIVSQVHPELYADTPGPHPNADVAFLVSLIYHLAASYPLQTPFQQQLSIVTGQLLPPASPQHKWIKSIAASLRQSNYTRFYQLTTTSALPLSDDLSLDALSLRPQSSRASAEKALSVALDMLQAKVRERAWEILRMAYHELSTAPEGATWLARSLALEPDPETVTRWLDGQSQKGHVKRKEGGGERWLTCKV</sequence>
<protein>
    <recommendedName>
        <fullName evidence="4">SAC3/GANP/Nin1/mts3/eIF-3 p25 family-domain-containing protein</fullName>
    </recommendedName>
</protein>
<feature type="region of interest" description="Disordered" evidence="1">
    <location>
        <begin position="1"/>
        <end position="51"/>
    </location>
</feature>
<accession>A0A550CGA5</accession>
<dbReference type="EMBL" id="VDMD01000008">
    <property type="protein sequence ID" value="TRM63842.1"/>
    <property type="molecule type" value="Genomic_DNA"/>
</dbReference>
<organism evidence="2 3">
    <name type="scientific">Schizophyllum amplum</name>
    <dbReference type="NCBI Taxonomy" id="97359"/>
    <lineage>
        <taxon>Eukaryota</taxon>
        <taxon>Fungi</taxon>
        <taxon>Dikarya</taxon>
        <taxon>Basidiomycota</taxon>
        <taxon>Agaricomycotina</taxon>
        <taxon>Agaricomycetes</taxon>
        <taxon>Agaricomycetidae</taxon>
        <taxon>Agaricales</taxon>
        <taxon>Schizophyllaceae</taxon>
        <taxon>Schizophyllum</taxon>
    </lineage>
</organism>
<gene>
    <name evidence="2" type="ORF">BD626DRAFT_401399</name>
</gene>
<dbReference type="OrthoDB" id="2100128at2759"/>
<feature type="compositionally biased region" description="Basic residues" evidence="1">
    <location>
        <begin position="1"/>
        <end position="14"/>
    </location>
</feature>
<dbReference type="STRING" id="97359.A0A550CGA5"/>
<keyword evidence="3" id="KW-1185">Reference proteome</keyword>
<dbReference type="PANTHER" id="PTHR39398:SF1">
    <property type="entry name" value="CSN8_PSMD8_EIF3K DOMAIN-CONTAINING PROTEIN"/>
    <property type="match status" value="1"/>
</dbReference>
<name>A0A550CGA5_9AGAR</name>
<evidence type="ECO:0000313" key="2">
    <source>
        <dbReference type="EMBL" id="TRM63842.1"/>
    </source>
</evidence>
<dbReference type="Gene3D" id="1.25.40.990">
    <property type="match status" value="1"/>
</dbReference>
<dbReference type="PANTHER" id="PTHR39398">
    <property type="entry name" value="YALI0F14311P"/>
    <property type="match status" value="1"/>
</dbReference>
<dbReference type="AlphaFoldDB" id="A0A550CGA5"/>
<evidence type="ECO:0008006" key="4">
    <source>
        <dbReference type="Google" id="ProtNLM"/>
    </source>
</evidence>
<evidence type="ECO:0000256" key="1">
    <source>
        <dbReference type="SAM" id="MobiDB-lite"/>
    </source>
</evidence>